<dbReference type="Gene3D" id="3.90.310.10">
    <property type="entry name" value="ENV polyprotein, receptor-binding domain"/>
    <property type="match status" value="1"/>
</dbReference>
<dbReference type="SUPFAM" id="SSF49830">
    <property type="entry name" value="ENV polyprotein, receptor-binding domain"/>
    <property type="match status" value="1"/>
</dbReference>
<name>A0A8C6G8P3_MUSSI</name>
<dbReference type="GeneTree" id="ENSGT01140000286426"/>
<organism evidence="2 3">
    <name type="scientific">Mus spicilegus</name>
    <name type="common">Mound-building mouse</name>
    <dbReference type="NCBI Taxonomy" id="10103"/>
    <lineage>
        <taxon>Eukaryota</taxon>
        <taxon>Metazoa</taxon>
        <taxon>Chordata</taxon>
        <taxon>Craniata</taxon>
        <taxon>Vertebrata</taxon>
        <taxon>Euteleostomi</taxon>
        <taxon>Mammalia</taxon>
        <taxon>Eutheria</taxon>
        <taxon>Euarchontoglires</taxon>
        <taxon>Glires</taxon>
        <taxon>Rodentia</taxon>
        <taxon>Myomorpha</taxon>
        <taxon>Muroidea</taxon>
        <taxon>Muridae</taxon>
        <taxon>Murinae</taxon>
        <taxon>Mus</taxon>
        <taxon>Mus</taxon>
    </lineage>
</organism>
<accession>A0A8C6G8P3</accession>
<evidence type="ECO:0000313" key="3">
    <source>
        <dbReference type="Proteomes" id="UP000694415"/>
    </source>
</evidence>
<dbReference type="AlphaFoldDB" id="A0A8C6G8P3"/>
<sequence>LTVLLTPRHLPLCAYNLRQKGLSFSREANRGLGRDASPNCTKGLSLQWVLSQSGEILFATSKNGTPGAWWPTLYFCLRQIIPAAGSTPPNEVRSYGFYSCPKHLKSSWCGGPRGYFCSDWSCVTSNDGDWKWTTESTGDGLNFSFQNPGPGKHAVMELYKNKGCRSTDLDRVKLQFTEMAKKYDLAQWLRGMTWGIVFYNYGSKPGLLLHVRLNIESPPALPVGPNKVLPKQGRPSLRVPAPPLTQTEKQRPDDSKASLINPLGY</sequence>
<evidence type="ECO:0000256" key="1">
    <source>
        <dbReference type="SAM" id="MobiDB-lite"/>
    </source>
</evidence>
<reference evidence="2" key="2">
    <citation type="submission" date="2025-09" db="UniProtKB">
        <authorList>
            <consortium name="Ensembl"/>
        </authorList>
    </citation>
    <scope>IDENTIFICATION</scope>
</reference>
<dbReference type="Proteomes" id="UP000694415">
    <property type="component" value="Unplaced"/>
</dbReference>
<evidence type="ECO:0000313" key="2">
    <source>
        <dbReference type="Ensembl" id="ENSMSIP00000002292.1"/>
    </source>
</evidence>
<dbReference type="InterPro" id="IPR008981">
    <property type="entry name" value="FMuLV_rcpt-bd"/>
</dbReference>
<dbReference type="Ensembl" id="ENSMSIT00000002917.1">
    <property type="protein sequence ID" value="ENSMSIP00000002292.1"/>
    <property type="gene ID" value="ENSMSIG00000002175.1"/>
</dbReference>
<reference evidence="2" key="1">
    <citation type="submission" date="2025-08" db="UniProtKB">
        <authorList>
            <consortium name="Ensembl"/>
        </authorList>
    </citation>
    <scope>IDENTIFICATION</scope>
</reference>
<proteinExistence type="predicted"/>
<dbReference type="InterPro" id="IPR018154">
    <property type="entry name" value="TLV/ENV_coat_polyprotein"/>
</dbReference>
<feature type="region of interest" description="Disordered" evidence="1">
    <location>
        <begin position="222"/>
        <end position="265"/>
    </location>
</feature>
<keyword evidence="3" id="KW-1185">Reference proteome</keyword>
<protein>
    <recommendedName>
        <fullName evidence="4">Envelope glycoprotein</fullName>
    </recommendedName>
</protein>
<evidence type="ECO:0008006" key="4">
    <source>
        <dbReference type="Google" id="ProtNLM"/>
    </source>
</evidence>
<dbReference type="Pfam" id="PF00429">
    <property type="entry name" value="TLV_coat"/>
    <property type="match status" value="1"/>
</dbReference>